<feature type="compositionally biased region" description="Pro residues" evidence="1">
    <location>
        <begin position="52"/>
        <end position="61"/>
    </location>
</feature>
<accession>A0ABX2SA09</accession>
<dbReference type="EMBL" id="JACBZA010000001">
    <property type="protein sequence ID" value="NYH85107.1"/>
    <property type="molecule type" value="Genomic_DNA"/>
</dbReference>
<dbReference type="RefSeq" id="WP_092885250.1">
    <property type="nucleotide sequence ID" value="NZ_FOOI01000011.1"/>
</dbReference>
<proteinExistence type="predicted"/>
<name>A0ABX2SA09_9ACTN</name>
<dbReference type="Proteomes" id="UP000533017">
    <property type="component" value="Unassembled WGS sequence"/>
</dbReference>
<feature type="compositionally biased region" description="Acidic residues" evidence="1">
    <location>
        <begin position="1"/>
        <end position="10"/>
    </location>
</feature>
<evidence type="ECO:0000313" key="2">
    <source>
        <dbReference type="EMBL" id="NYH85107.1"/>
    </source>
</evidence>
<sequence length="71" mass="7747">MGGDQGDDQYEQQHDDQQHGDLDAQRSGDPVRPEQPTRIGRRVTPGSDPSEPDAPSPPADSPPADERFEPL</sequence>
<evidence type="ECO:0000313" key="3">
    <source>
        <dbReference type="Proteomes" id="UP000533017"/>
    </source>
</evidence>
<evidence type="ECO:0000256" key="1">
    <source>
        <dbReference type="SAM" id="MobiDB-lite"/>
    </source>
</evidence>
<feature type="compositionally biased region" description="Basic and acidic residues" evidence="1">
    <location>
        <begin position="11"/>
        <end position="32"/>
    </location>
</feature>
<organism evidence="2 3">
    <name type="scientific">Actinopolymorpha cephalotaxi</name>
    <dbReference type="NCBI Taxonomy" id="504797"/>
    <lineage>
        <taxon>Bacteria</taxon>
        <taxon>Bacillati</taxon>
        <taxon>Actinomycetota</taxon>
        <taxon>Actinomycetes</taxon>
        <taxon>Propionibacteriales</taxon>
        <taxon>Actinopolymorphaceae</taxon>
        <taxon>Actinopolymorpha</taxon>
    </lineage>
</organism>
<comment type="caution">
    <text evidence="2">The sequence shown here is derived from an EMBL/GenBank/DDBJ whole genome shotgun (WGS) entry which is preliminary data.</text>
</comment>
<protein>
    <submittedName>
        <fullName evidence="2">Uncharacterized protein</fullName>
    </submittedName>
</protein>
<keyword evidence="3" id="KW-1185">Reference proteome</keyword>
<reference evidence="2 3" key="1">
    <citation type="submission" date="2020-07" db="EMBL/GenBank/DDBJ databases">
        <title>Sequencing the genomes of 1000 actinobacteria strains.</title>
        <authorList>
            <person name="Klenk H.-P."/>
        </authorList>
    </citation>
    <scope>NUCLEOTIDE SEQUENCE [LARGE SCALE GENOMIC DNA]</scope>
    <source>
        <strain evidence="2 3">DSM 45117</strain>
    </source>
</reference>
<feature type="region of interest" description="Disordered" evidence="1">
    <location>
        <begin position="1"/>
        <end position="71"/>
    </location>
</feature>
<gene>
    <name evidence="2" type="ORF">FHR37_003958</name>
</gene>